<feature type="non-terminal residue" evidence="3">
    <location>
        <position position="127"/>
    </location>
</feature>
<evidence type="ECO:0000256" key="1">
    <source>
        <dbReference type="SAM" id="MobiDB-lite"/>
    </source>
</evidence>
<dbReference type="AlphaFoldDB" id="A0AAV1QDC1"/>
<evidence type="ECO:0000256" key="2">
    <source>
        <dbReference type="SAM" id="Phobius"/>
    </source>
</evidence>
<keyword evidence="2" id="KW-1133">Transmembrane helix</keyword>
<name>A0AAV1QDC1_SCOSC</name>
<reference evidence="3 4" key="1">
    <citation type="submission" date="2024-01" db="EMBL/GenBank/DDBJ databases">
        <authorList>
            <person name="Alioto T."/>
            <person name="Alioto T."/>
            <person name="Gomez Garrido J."/>
        </authorList>
    </citation>
    <scope>NUCLEOTIDE SEQUENCE [LARGE SCALE GENOMIC DNA]</scope>
</reference>
<evidence type="ECO:0000313" key="3">
    <source>
        <dbReference type="EMBL" id="CAK6982251.1"/>
    </source>
</evidence>
<feature type="transmembrane region" description="Helical" evidence="2">
    <location>
        <begin position="12"/>
        <end position="37"/>
    </location>
</feature>
<gene>
    <name evidence="3" type="ORF">FSCOSCO3_A028499</name>
</gene>
<keyword evidence="2" id="KW-0472">Membrane</keyword>
<keyword evidence="2" id="KW-0812">Transmembrane</keyword>
<dbReference type="Proteomes" id="UP001314229">
    <property type="component" value="Unassembled WGS sequence"/>
</dbReference>
<organism evidence="3 4">
    <name type="scientific">Scomber scombrus</name>
    <name type="common">Atlantic mackerel</name>
    <name type="synonym">Scomber vernalis</name>
    <dbReference type="NCBI Taxonomy" id="13677"/>
    <lineage>
        <taxon>Eukaryota</taxon>
        <taxon>Metazoa</taxon>
        <taxon>Chordata</taxon>
        <taxon>Craniata</taxon>
        <taxon>Vertebrata</taxon>
        <taxon>Euteleostomi</taxon>
        <taxon>Actinopterygii</taxon>
        <taxon>Neopterygii</taxon>
        <taxon>Teleostei</taxon>
        <taxon>Neoteleostei</taxon>
        <taxon>Acanthomorphata</taxon>
        <taxon>Pelagiaria</taxon>
        <taxon>Scombriformes</taxon>
        <taxon>Scombridae</taxon>
        <taxon>Scomber</taxon>
    </lineage>
</organism>
<proteinExistence type="predicted"/>
<comment type="caution">
    <text evidence="3">The sequence shown here is derived from an EMBL/GenBank/DDBJ whole genome shotgun (WGS) entry which is preliminary data.</text>
</comment>
<evidence type="ECO:0000313" key="4">
    <source>
        <dbReference type="Proteomes" id="UP001314229"/>
    </source>
</evidence>
<sequence length="127" mass="13945">MAAVGAEVTSSWFLASGVIGFFILLLLLSIFLTALCTECNRRSFDLREPGPDKYPPALIRVVKLEEVARENPMINEIQNDEKEFKPDEGNSVPITQWSNHMGAPQHQDGRTNGSTAVKTGSDLDAVI</sequence>
<feature type="region of interest" description="Disordered" evidence="1">
    <location>
        <begin position="75"/>
        <end position="127"/>
    </location>
</feature>
<dbReference type="EMBL" id="CAWUFR010000976">
    <property type="protein sequence ID" value="CAK6982251.1"/>
    <property type="molecule type" value="Genomic_DNA"/>
</dbReference>
<keyword evidence="4" id="KW-1185">Reference proteome</keyword>
<accession>A0AAV1QDC1</accession>
<protein>
    <submittedName>
        <fullName evidence="3">Uncharacterized protein si:ch73-204p21.2</fullName>
    </submittedName>
</protein>
<feature type="compositionally biased region" description="Basic and acidic residues" evidence="1">
    <location>
        <begin position="79"/>
        <end position="88"/>
    </location>
</feature>